<reference evidence="1" key="1">
    <citation type="submission" date="2016-05" db="EMBL/GenBank/DDBJ databases">
        <authorList>
            <person name="Lavstsen T."/>
            <person name="Jespersen J.S."/>
        </authorList>
    </citation>
    <scope>NUCLEOTIDE SEQUENCE</scope>
    <source>
        <tissue evidence="1">Brain</tissue>
    </source>
</reference>
<feature type="non-terminal residue" evidence="1">
    <location>
        <position position="1"/>
    </location>
</feature>
<gene>
    <name evidence="1" type="primary">Nfu_g_1_021243</name>
</gene>
<proteinExistence type="predicted"/>
<accession>A0A1A8JRZ3</accession>
<feature type="non-terminal residue" evidence="1">
    <location>
        <position position="44"/>
    </location>
</feature>
<organism evidence="1">
    <name type="scientific">Nothobranchius kuhntae</name>
    <name type="common">Beira killifish</name>
    <dbReference type="NCBI Taxonomy" id="321403"/>
    <lineage>
        <taxon>Eukaryota</taxon>
        <taxon>Metazoa</taxon>
        <taxon>Chordata</taxon>
        <taxon>Craniata</taxon>
        <taxon>Vertebrata</taxon>
        <taxon>Euteleostomi</taxon>
        <taxon>Actinopterygii</taxon>
        <taxon>Neopterygii</taxon>
        <taxon>Teleostei</taxon>
        <taxon>Neoteleostei</taxon>
        <taxon>Acanthomorphata</taxon>
        <taxon>Ovalentaria</taxon>
        <taxon>Atherinomorphae</taxon>
        <taxon>Cyprinodontiformes</taxon>
        <taxon>Nothobranchiidae</taxon>
        <taxon>Nothobranchius</taxon>
    </lineage>
</organism>
<name>A0A1A8JRZ3_NOTKU</name>
<dbReference type="AlphaFoldDB" id="A0A1A8JRZ3"/>
<reference evidence="1" key="2">
    <citation type="submission" date="2016-06" db="EMBL/GenBank/DDBJ databases">
        <title>The genome of a short-lived fish provides insights into sex chromosome evolution and the genetic control of aging.</title>
        <authorList>
            <person name="Reichwald K."/>
            <person name="Felder M."/>
            <person name="Petzold A."/>
            <person name="Koch P."/>
            <person name="Groth M."/>
            <person name="Platzer M."/>
        </authorList>
    </citation>
    <scope>NUCLEOTIDE SEQUENCE</scope>
    <source>
        <tissue evidence="1">Brain</tissue>
    </source>
</reference>
<sequence>ADENGWILSTDGVTTRLTSQQYKNYSCFYSHHSSNLPARTPSWK</sequence>
<evidence type="ECO:0000313" key="1">
    <source>
        <dbReference type="EMBL" id="SBR22873.1"/>
    </source>
</evidence>
<dbReference type="EMBL" id="HAEE01002853">
    <property type="protein sequence ID" value="SBR22873.1"/>
    <property type="molecule type" value="Transcribed_RNA"/>
</dbReference>
<protein>
    <submittedName>
        <fullName evidence="1">Uncharacterized protein</fullName>
    </submittedName>
</protein>